<sequence>MADQKVGVVSHYYNHLQVAIVEVQAPFSEGDTLKFMKHGEELFKQPITSIQVEHKSIVQAEKGRG</sequence>
<accession>A0A0G0BCM1</accession>
<dbReference type="EMBL" id="LBPX01000020">
    <property type="protein sequence ID" value="KKP67154.1"/>
    <property type="molecule type" value="Genomic_DNA"/>
</dbReference>
<dbReference type="InterPro" id="IPR032525">
    <property type="entry name" value="Peptidase_U32_C"/>
</dbReference>
<evidence type="ECO:0000313" key="2">
    <source>
        <dbReference type="EMBL" id="KKP67154.1"/>
    </source>
</evidence>
<gene>
    <name evidence="2" type="ORF">UR63_C0020G0026</name>
</gene>
<dbReference type="Proteomes" id="UP000034127">
    <property type="component" value="Unassembled WGS sequence"/>
</dbReference>
<dbReference type="AlphaFoldDB" id="A0A0G0BCM1"/>
<feature type="domain" description="Peptidase family U32 C-terminal" evidence="1">
    <location>
        <begin position="6"/>
        <end position="60"/>
    </location>
</feature>
<organism evidence="2 3">
    <name type="scientific">Candidatus Roizmanbacteria bacterium GW2011_GWC2_35_12</name>
    <dbReference type="NCBI Taxonomy" id="1618485"/>
    <lineage>
        <taxon>Bacteria</taxon>
        <taxon>Candidatus Roizmaniibacteriota</taxon>
    </lineage>
</organism>
<evidence type="ECO:0000259" key="1">
    <source>
        <dbReference type="Pfam" id="PF16325"/>
    </source>
</evidence>
<reference evidence="2 3" key="1">
    <citation type="journal article" date="2015" name="Nature">
        <title>rRNA introns, odd ribosomes, and small enigmatic genomes across a large radiation of phyla.</title>
        <authorList>
            <person name="Brown C.T."/>
            <person name="Hug L.A."/>
            <person name="Thomas B.C."/>
            <person name="Sharon I."/>
            <person name="Castelle C.J."/>
            <person name="Singh A."/>
            <person name="Wilkins M.J."/>
            <person name="Williams K.H."/>
            <person name="Banfield J.F."/>
        </authorList>
    </citation>
    <scope>NUCLEOTIDE SEQUENCE [LARGE SCALE GENOMIC DNA]</scope>
</reference>
<protein>
    <recommendedName>
        <fullName evidence="1">Peptidase family U32 C-terminal domain-containing protein</fullName>
    </recommendedName>
</protein>
<evidence type="ECO:0000313" key="3">
    <source>
        <dbReference type="Proteomes" id="UP000034127"/>
    </source>
</evidence>
<proteinExistence type="predicted"/>
<dbReference type="Pfam" id="PF16325">
    <property type="entry name" value="Peptidase_U32_C"/>
    <property type="match status" value="1"/>
</dbReference>
<name>A0A0G0BCM1_9BACT</name>
<comment type="caution">
    <text evidence="2">The sequence shown here is derived from an EMBL/GenBank/DDBJ whole genome shotgun (WGS) entry which is preliminary data.</text>
</comment>